<keyword evidence="1" id="KW-0863">Zinc-finger</keyword>
<dbReference type="Pfam" id="PF00098">
    <property type="entry name" value="zf-CCHC"/>
    <property type="match status" value="1"/>
</dbReference>
<dbReference type="PANTHER" id="PTHR47592:SF27">
    <property type="entry name" value="OS08G0421700 PROTEIN"/>
    <property type="match status" value="1"/>
</dbReference>
<dbReference type="PROSITE" id="PS50158">
    <property type="entry name" value="ZF_CCHC"/>
    <property type="match status" value="1"/>
</dbReference>
<reference evidence="5" key="1">
    <citation type="journal article" date="2017" name="Nature">
        <title>The sunflower genome provides insights into oil metabolism, flowering and Asterid evolution.</title>
        <authorList>
            <person name="Badouin H."/>
            <person name="Gouzy J."/>
            <person name="Grassa C.J."/>
            <person name="Murat F."/>
            <person name="Staton S.E."/>
            <person name="Cottret L."/>
            <person name="Lelandais-Briere C."/>
            <person name="Owens G.L."/>
            <person name="Carrere S."/>
            <person name="Mayjonade B."/>
            <person name="Legrand L."/>
            <person name="Gill N."/>
            <person name="Kane N.C."/>
            <person name="Bowers J.E."/>
            <person name="Hubner S."/>
            <person name="Bellec A."/>
            <person name="Berard A."/>
            <person name="Berges H."/>
            <person name="Blanchet N."/>
            <person name="Boniface M.C."/>
            <person name="Brunel D."/>
            <person name="Catrice O."/>
            <person name="Chaidir N."/>
            <person name="Claudel C."/>
            <person name="Donnadieu C."/>
            <person name="Faraut T."/>
            <person name="Fievet G."/>
            <person name="Helmstetter N."/>
            <person name="King M."/>
            <person name="Knapp S.J."/>
            <person name="Lai Z."/>
            <person name="Le Paslier M.C."/>
            <person name="Lippi Y."/>
            <person name="Lorenzon L."/>
            <person name="Mandel J.R."/>
            <person name="Marage G."/>
            <person name="Marchand G."/>
            <person name="Marquand E."/>
            <person name="Bret-Mestries E."/>
            <person name="Morien E."/>
            <person name="Nambeesan S."/>
            <person name="Nguyen T."/>
            <person name="Pegot-Espagnet P."/>
            <person name="Pouilly N."/>
            <person name="Raftis F."/>
            <person name="Sallet E."/>
            <person name="Schiex T."/>
            <person name="Thomas J."/>
            <person name="Vandecasteele C."/>
            <person name="Vares D."/>
            <person name="Vear F."/>
            <person name="Vautrin S."/>
            <person name="Crespi M."/>
            <person name="Mangin B."/>
            <person name="Burke J.M."/>
            <person name="Salse J."/>
            <person name="Munos S."/>
            <person name="Vincourt P."/>
            <person name="Rieseberg L.H."/>
            <person name="Langlade N.B."/>
        </authorList>
    </citation>
    <scope>NUCLEOTIDE SEQUENCE [LARGE SCALE GENOMIC DNA]</scope>
    <source>
        <strain evidence="5">cv. SF193</strain>
    </source>
</reference>
<dbReference type="Pfam" id="PF14223">
    <property type="entry name" value="Retrotran_gag_2"/>
    <property type="match status" value="1"/>
</dbReference>
<gene>
    <name evidence="4" type="ORF">HannXRQ_Chr12g0382421</name>
</gene>
<dbReference type="EMBL" id="CM007901">
    <property type="protein sequence ID" value="OTG06232.1"/>
    <property type="molecule type" value="Genomic_DNA"/>
</dbReference>
<feature type="compositionally biased region" description="Basic residues" evidence="2">
    <location>
        <begin position="293"/>
        <end position="304"/>
    </location>
</feature>
<dbReference type="GO" id="GO:0008270">
    <property type="term" value="F:zinc ion binding"/>
    <property type="evidence" value="ECO:0007669"/>
    <property type="project" value="UniProtKB-KW"/>
</dbReference>
<evidence type="ECO:0000259" key="3">
    <source>
        <dbReference type="PROSITE" id="PS50158"/>
    </source>
</evidence>
<proteinExistence type="predicted"/>
<feature type="domain" description="CCHC-type" evidence="3">
    <location>
        <begin position="317"/>
        <end position="333"/>
    </location>
</feature>
<dbReference type="Proteomes" id="UP000215914">
    <property type="component" value="Chromosome 12"/>
</dbReference>
<evidence type="ECO:0000313" key="5">
    <source>
        <dbReference type="Proteomes" id="UP000215914"/>
    </source>
</evidence>
<feature type="region of interest" description="Disordered" evidence="2">
    <location>
        <begin position="277"/>
        <end position="307"/>
    </location>
</feature>
<dbReference type="GO" id="GO:0003676">
    <property type="term" value="F:nucleic acid binding"/>
    <property type="evidence" value="ECO:0007669"/>
    <property type="project" value="InterPro"/>
</dbReference>
<keyword evidence="5" id="KW-1185">Reference proteome</keyword>
<keyword evidence="1" id="KW-0862">Zinc</keyword>
<dbReference type="Gene3D" id="4.10.60.10">
    <property type="entry name" value="Zinc finger, CCHC-type"/>
    <property type="match status" value="1"/>
</dbReference>
<evidence type="ECO:0000256" key="2">
    <source>
        <dbReference type="SAM" id="MobiDB-lite"/>
    </source>
</evidence>
<dbReference type="InterPro" id="IPR054722">
    <property type="entry name" value="PolX-like_BBD"/>
</dbReference>
<dbReference type="Pfam" id="PF22936">
    <property type="entry name" value="Pol_BBD"/>
    <property type="match status" value="1"/>
</dbReference>
<dbReference type="AlphaFoldDB" id="A0A251T6E7"/>
<evidence type="ECO:0000256" key="1">
    <source>
        <dbReference type="PROSITE-ProRule" id="PRU00047"/>
    </source>
</evidence>
<organism evidence="4 5">
    <name type="scientific">Helianthus annuus</name>
    <name type="common">Common sunflower</name>
    <dbReference type="NCBI Taxonomy" id="4232"/>
    <lineage>
        <taxon>Eukaryota</taxon>
        <taxon>Viridiplantae</taxon>
        <taxon>Streptophyta</taxon>
        <taxon>Embryophyta</taxon>
        <taxon>Tracheophyta</taxon>
        <taxon>Spermatophyta</taxon>
        <taxon>Magnoliopsida</taxon>
        <taxon>eudicotyledons</taxon>
        <taxon>Gunneridae</taxon>
        <taxon>Pentapetalae</taxon>
        <taxon>asterids</taxon>
        <taxon>campanulids</taxon>
        <taxon>Asterales</taxon>
        <taxon>Asteraceae</taxon>
        <taxon>Asteroideae</taxon>
        <taxon>Heliantheae alliance</taxon>
        <taxon>Heliantheae</taxon>
        <taxon>Helianthus</taxon>
    </lineage>
</organism>
<dbReference type="InterPro" id="IPR036875">
    <property type="entry name" value="Znf_CCHC_sf"/>
</dbReference>
<sequence length="632" mass="69254">MMRGRESWTRDLDLLLLPSPLTCLRPVPILWLRLVRSRVCDVGFAVADLVVLGCLAIRVSVLKPWLFADFTLGFAREVAGSGTSGFWFIESCSDGKFRIEKFNGIDFAWWRMQIEALLGECDLDVVLEEKPAGMDKAAEAIWNSKDKKARGKITLDLTRSIAFNIMKETTARGMLTALSNMYEKPSASNRVFLMRELFYMRMNEGSSAADHIKEVNSILSSLATVGMKLDDDTQAVVLLSSLPDSWPGFVTTVTETVGTGNLKFDRVRDSVLDEDVRRRNTSGGSTSDMFSVSRRRGNNRRSGSRGKNLFKVGKNVRCWNCGEKGHVKNKCPDPKKEDGNQHVNSVASDESDGDVLVCCEESIDSWAMDSGSSFHAMHSGETMVNLKKGDFGNVRLANGHVLNVMDMGDVNMKTPLGTTWNLKNVRVIPCLTKKLISVSQLDKQGLDVKFGGWKWKVIDGNLVVACGRRQGSLYLVEIPAEGVAVPVQHKVWFTESSKRKRVQFANLNPGSLGMSIECGRGSKFKPVRGFGDSGSTGRVPGTITKNCWVLKTKVTTEEESSPGNSLQNVESGINSRCISGAGRSCKPVEIENGSDKTVGLELVGASTGLSGWEDLNVKITEVTGDGFLGCTL</sequence>
<accession>A0A251T6E7</accession>
<protein>
    <submittedName>
        <fullName evidence="4">Putative zinc finger, CCHC-type</fullName>
    </submittedName>
</protein>
<dbReference type="InParanoid" id="A0A251T6E7"/>
<name>A0A251T6E7_HELAN</name>
<keyword evidence="1" id="KW-0479">Metal-binding</keyword>
<evidence type="ECO:0000313" key="4">
    <source>
        <dbReference type="EMBL" id="OTG06232.1"/>
    </source>
</evidence>
<feature type="compositionally biased region" description="Polar residues" evidence="2">
    <location>
        <begin position="281"/>
        <end position="290"/>
    </location>
</feature>
<dbReference type="SMART" id="SM00343">
    <property type="entry name" value="ZnF_C2HC"/>
    <property type="match status" value="1"/>
</dbReference>
<dbReference type="PANTHER" id="PTHR47592">
    <property type="entry name" value="PBF68 PROTEIN"/>
    <property type="match status" value="1"/>
</dbReference>
<dbReference type="InterPro" id="IPR001878">
    <property type="entry name" value="Znf_CCHC"/>
</dbReference>
<dbReference type="SUPFAM" id="SSF57756">
    <property type="entry name" value="Retrovirus zinc finger-like domains"/>
    <property type="match status" value="1"/>
</dbReference>